<evidence type="ECO:0000313" key="2">
    <source>
        <dbReference type="Proteomes" id="UP000578819"/>
    </source>
</evidence>
<dbReference type="RefSeq" id="WP_184534959.1">
    <property type="nucleotide sequence ID" value="NZ_JACHJW010000001.1"/>
</dbReference>
<organism evidence="1 2">
    <name type="scientific">Micromonospora polyrhachis</name>
    <dbReference type="NCBI Taxonomy" id="1282883"/>
    <lineage>
        <taxon>Bacteria</taxon>
        <taxon>Bacillati</taxon>
        <taxon>Actinomycetota</taxon>
        <taxon>Actinomycetes</taxon>
        <taxon>Micromonosporales</taxon>
        <taxon>Micromonosporaceae</taxon>
        <taxon>Micromonospora</taxon>
    </lineage>
</organism>
<accession>A0A7W7SRI2</accession>
<proteinExistence type="predicted"/>
<protein>
    <submittedName>
        <fullName evidence="1">Uncharacterized protein</fullName>
    </submittedName>
</protein>
<gene>
    <name evidence="1" type="ORF">FHR38_002680</name>
</gene>
<dbReference type="Proteomes" id="UP000578819">
    <property type="component" value="Unassembled WGS sequence"/>
</dbReference>
<name>A0A7W7SRI2_9ACTN</name>
<dbReference type="InterPro" id="IPR046075">
    <property type="entry name" value="DUF6093"/>
</dbReference>
<reference evidence="1 2" key="1">
    <citation type="submission" date="2020-08" db="EMBL/GenBank/DDBJ databases">
        <title>Sequencing the genomes of 1000 actinobacteria strains.</title>
        <authorList>
            <person name="Klenk H.-P."/>
        </authorList>
    </citation>
    <scope>NUCLEOTIDE SEQUENCE [LARGE SCALE GENOMIC DNA]</scope>
    <source>
        <strain evidence="1 2">DSM 45886</strain>
    </source>
</reference>
<keyword evidence="2" id="KW-1185">Reference proteome</keyword>
<dbReference type="AlphaFoldDB" id="A0A7W7SRI2"/>
<comment type="caution">
    <text evidence="1">The sequence shown here is derived from an EMBL/GenBank/DDBJ whole genome shotgun (WGS) entry which is preliminary data.</text>
</comment>
<sequence length="133" mass="14426">MSLAAAALLARGRRAAEALMVDACTIRRRTGETTDPDTGVITPTYQQLYAGRCRVQQPTAQATAQDPGQAHVLMLRLEVQLPMSVTGLAVDDEVLITASAHDPDLPGRVFLVRDLAHKTHATARRVQVQERTS</sequence>
<dbReference type="Pfam" id="PF19586">
    <property type="entry name" value="DUF6093"/>
    <property type="match status" value="1"/>
</dbReference>
<dbReference type="EMBL" id="JACHJW010000001">
    <property type="protein sequence ID" value="MBB4958947.1"/>
    <property type="molecule type" value="Genomic_DNA"/>
</dbReference>
<evidence type="ECO:0000313" key="1">
    <source>
        <dbReference type="EMBL" id="MBB4958947.1"/>
    </source>
</evidence>